<keyword evidence="1" id="KW-0560">Oxidoreductase</keyword>
<dbReference type="InterPro" id="IPR036291">
    <property type="entry name" value="NAD(P)-bd_dom_sf"/>
</dbReference>
<accession>A0AA36DND7</accession>
<sequence>MSSALNRSDHNILYIFGAVVLAVGTYILRKYIKGGQFRERVNGEGLVAVVTGANAGTGLETVRGLNLAKVKVYMLCRNEERASEAKIKLVQMGCNAERLIIVKCDLSDFSSIRACAKELLSKEDKIDILINNAGVLFLPKYQRTGDGHEMTWQCNHLGPFLLTQLLLPALEKAPKARIVLVASLLHMASSPIDLSTVDDEKSWGRIEPYNRSKLANVMTVREMSKRLREQGIHHVTINCLHPGVVNSTGYRHTILDYPPIRQLIYPLRWFFMKTSRDGAQTALYLALSKEVDGISGKYFADCLMAKEGKYALDDEACKKLYDYSMEQMNVSTADEADRSVVYILAVAAIAGAIFMIRKYFKGEQFEDIVDGDGLVAVVSGGNSGIGLETVRGMNLAKVKVYMLCRDDKAATDAKINLVKMGCDATRLDHMVCDLADFSSIRACAKELLAQEEKIDILINNAGVMFLPTYERTVDGHERTWQINHLGPFLLTHLLLPALEKAPKAKIIWVASIHHKFSKKLNLDTIDDKLQFGLLDPYNRSKLANVMTAREMSKRLHEQGLHHIFVNSMHPGYVDTNLYRHTLFASPPLRELTYPIRWLLFKTQKDGAQTALYLALSPRIDGISGKYFADCKLAKESKNALDDAACEALYNYSMEQCGIKETM</sequence>
<proteinExistence type="predicted"/>
<reference evidence="3" key="1">
    <citation type="submission" date="2023-07" db="EMBL/GenBank/DDBJ databases">
        <authorList>
            <consortium name="CYATHOMIX"/>
        </authorList>
    </citation>
    <scope>NUCLEOTIDE SEQUENCE</scope>
    <source>
        <strain evidence="3">N/A</strain>
    </source>
</reference>
<dbReference type="EMBL" id="CATQJL010000001">
    <property type="protein sequence ID" value="CAJ0590416.1"/>
    <property type="molecule type" value="Genomic_DNA"/>
</dbReference>
<evidence type="ECO:0000313" key="4">
    <source>
        <dbReference type="Proteomes" id="UP001176961"/>
    </source>
</evidence>
<gene>
    <name evidence="3" type="ORF">CYNAS_LOCUS2399</name>
</gene>
<dbReference type="InterPro" id="IPR002347">
    <property type="entry name" value="SDR_fam"/>
</dbReference>
<protein>
    <submittedName>
        <fullName evidence="3">Uncharacterized protein</fullName>
    </submittedName>
</protein>
<evidence type="ECO:0000256" key="2">
    <source>
        <dbReference type="SAM" id="Phobius"/>
    </source>
</evidence>
<dbReference type="Proteomes" id="UP001176961">
    <property type="component" value="Unassembled WGS sequence"/>
</dbReference>
<feature type="transmembrane region" description="Helical" evidence="2">
    <location>
        <begin position="340"/>
        <end position="360"/>
    </location>
</feature>
<dbReference type="PANTHER" id="PTHR43157">
    <property type="entry name" value="PHOSPHATIDYLINOSITOL-GLYCAN BIOSYNTHESIS CLASS F PROTEIN-RELATED"/>
    <property type="match status" value="1"/>
</dbReference>
<keyword evidence="2" id="KW-1133">Transmembrane helix</keyword>
<keyword evidence="2" id="KW-0812">Transmembrane</keyword>
<keyword evidence="2" id="KW-0472">Membrane</keyword>
<dbReference type="SUPFAM" id="SSF51735">
    <property type="entry name" value="NAD(P)-binding Rossmann-fold domains"/>
    <property type="match status" value="2"/>
</dbReference>
<evidence type="ECO:0000313" key="3">
    <source>
        <dbReference type="EMBL" id="CAJ0590416.1"/>
    </source>
</evidence>
<comment type="caution">
    <text evidence="3">The sequence shown here is derived from an EMBL/GenBank/DDBJ whole genome shotgun (WGS) entry which is preliminary data.</text>
</comment>
<evidence type="ECO:0000256" key="1">
    <source>
        <dbReference type="ARBA" id="ARBA00023002"/>
    </source>
</evidence>
<dbReference type="PRINTS" id="PR00081">
    <property type="entry name" value="GDHRDH"/>
</dbReference>
<dbReference type="GO" id="GO:0016491">
    <property type="term" value="F:oxidoreductase activity"/>
    <property type="evidence" value="ECO:0007669"/>
    <property type="project" value="UniProtKB-KW"/>
</dbReference>
<dbReference type="AlphaFoldDB" id="A0AA36DND7"/>
<dbReference type="Gene3D" id="3.40.50.720">
    <property type="entry name" value="NAD(P)-binding Rossmann-like Domain"/>
    <property type="match status" value="2"/>
</dbReference>
<dbReference type="PANTHER" id="PTHR43157:SF31">
    <property type="entry name" value="PHOSPHATIDYLINOSITOL-GLYCAN BIOSYNTHESIS CLASS F PROTEIN"/>
    <property type="match status" value="1"/>
</dbReference>
<keyword evidence="4" id="KW-1185">Reference proteome</keyword>
<feature type="transmembrane region" description="Helical" evidence="2">
    <location>
        <begin position="12"/>
        <end position="28"/>
    </location>
</feature>
<organism evidence="3 4">
    <name type="scientific">Cylicocyclus nassatus</name>
    <name type="common">Nematode worm</name>
    <dbReference type="NCBI Taxonomy" id="53992"/>
    <lineage>
        <taxon>Eukaryota</taxon>
        <taxon>Metazoa</taxon>
        <taxon>Ecdysozoa</taxon>
        <taxon>Nematoda</taxon>
        <taxon>Chromadorea</taxon>
        <taxon>Rhabditida</taxon>
        <taxon>Rhabditina</taxon>
        <taxon>Rhabditomorpha</taxon>
        <taxon>Strongyloidea</taxon>
        <taxon>Strongylidae</taxon>
        <taxon>Cylicocyclus</taxon>
    </lineage>
</organism>
<name>A0AA36DND7_CYLNA</name>
<dbReference type="Pfam" id="PF00106">
    <property type="entry name" value="adh_short"/>
    <property type="match status" value="2"/>
</dbReference>